<dbReference type="Pfam" id="PF04951">
    <property type="entry name" value="Peptidase_M55"/>
    <property type="match status" value="1"/>
</dbReference>
<feature type="binding site" evidence="2">
    <location>
        <position position="137"/>
    </location>
    <ligand>
        <name>Zn(2+)</name>
        <dbReference type="ChEBI" id="CHEBI:29105"/>
        <label>2</label>
    </ligand>
</feature>
<keyword evidence="2" id="KW-0479">Metal-binding</keyword>
<evidence type="ECO:0000256" key="1">
    <source>
        <dbReference type="PIRSR" id="PIRSR015853-1"/>
    </source>
</evidence>
<reference evidence="3 4" key="1">
    <citation type="submission" date="2009-06" db="EMBL/GenBank/DDBJ databases">
        <title>Complete sequence of Thermotogales bacterium TBF 19.5.1.</title>
        <authorList>
            <consortium name="US DOE Joint Genome Institute"/>
            <person name="Lucas S."/>
            <person name="Copeland A."/>
            <person name="Lapidus A."/>
            <person name="Glavina del Rio T."/>
            <person name="Tice H."/>
            <person name="Bruce D."/>
            <person name="Goodwin L."/>
            <person name="Pitluck S."/>
            <person name="Chertkov O."/>
            <person name="Brettin T."/>
            <person name="Detter J.C."/>
            <person name="Han C."/>
            <person name="Schmutz J."/>
            <person name="Larimer F."/>
            <person name="Land M."/>
            <person name="Hauser L."/>
            <person name="Kyrpides N."/>
            <person name="Ovchinnikova G."/>
            <person name="Noll K."/>
        </authorList>
    </citation>
    <scope>NUCLEOTIDE SEQUENCE [LARGE SCALE GENOMIC DNA]</scope>
    <source>
        <strain evidence="4">ATCC BAA-1733 / DSM 21960 / TBF 19.5.1</strain>
    </source>
</reference>
<dbReference type="InterPro" id="IPR007035">
    <property type="entry name" value="Peptidase_M55"/>
</dbReference>
<feature type="binding site" evidence="2">
    <location>
        <position position="10"/>
    </location>
    <ligand>
        <name>Zn(2+)</name>
        <dbReference type="ChEBI" id="CHEBI:29105"/>
        <label>1</label>
    </ligand>
</feature>
<dbReference type="EMBL" id="CP001634">
    <property type="protein sequence ID" value="ACR78990.1"/>
    <property type="molecule type" value="Genomic_DNA"/>
</dbReference>
<protein>
    <submittedName>
        <fullName evidence="3">Peptidase M55 D-aminopeptidase</fullName>
    </submittedName>
</protein>
<dbReference type="InterPro" id="IPR027476">
    <property type="entry name" value="DppA_N"/>
</dbReference>
<keyword evidence="2" id="KW-0862">Zinc</keyword>
<evidence type="ECO:0000256" key="2">
    <source>
        <dbReference type="PIRSR" id="PIRSR015853-2"/>
    </source>
</evidence>
<dbReference type="GO" id="GO:0046872">
    <property type="term" value="F:metal ion binding"/>
    <property type="evidence" value="ECO:0007669"/>
    <property type="project" value="UniProtKB-KW"/>
</dbReference>
<dbReference type="RefSeq" id="WP_012744777.1">
    <property type="nucleotide sequence ID" value="NC_012785.1"/>
</dbReference>
<feature type="binding site" evidence="2">
    <location>
        <position position="61"/>
    </location>
    <ligand>
        <name>Zn(2+)</name>
        <dbReference type="ChEBI" id="CHEBI:29105"/>
        <label>2</label>
    </ligand>
</feature>
<dbReference type="CDD" id="cd08769">
    <property type="entry name" value="DAP_dppA_2"/>
    <property type="match status" value="1"/>
</dbReference>
<name>C5CD46_KOSOT</name>
<feature type="binding site" evidence="2">
    <location>
        <position position="8"/>
    </location>
    <ligand>
        <name>Zn(2+)</name>
        <dbReference type="ChEBI" id="CHEBI:29105"/>
        <label>2</label>
    </ligand>
</feature>
<proteinExistence type="predicted"/>
<sequence length="279" mass="31444">MKIFISTDMEGIAGVVSWNEMKSNNKIYTTMQNTELNWVIELIKESKLNEQVEEIVICDSHSRGENLPFGGISDHRVSWIRGYPRPFYMMQGLDNSFDLVMLLGYHGKVGSFRAGMDHTYAGSCIYNIRLNGKEVGETEINAYYAGVFGVPVGLITGDDVLEKQVKEFFGNDFPFVRTKEGIGRFSAKVYHPVKVKKAYEKAFEKLLEQLDSLEVKKLNGEITLEVDLVTTVVADAVAIIPGLTRTSGRTVRYTSTEYLEIFRMILAIAMLGGRFANYE</sequence>
<dbReference type="KEGG" id="kol:Kole_0265"/>
<gene>
    <name evidence="3" type="ordered locus">Kole_0265</name>
</gene>
<feature type="active site" description="Nucleophile" evidence="1">
    <location>
        <position position="118"/>
    </location>
</feature>
<dbReference type="eggNOG" id="COG2362">
    <property type="taxonomic scope" value="Bacteria"/>
</dbReference>
<feature type="binding site" evidence="2">
    <location>
        <position position="106"/>
    </location>
    <ligand>
        <name>Zn(2+)</name>
        <dbReference type="ChEBI" id="CHEBI:29105"/>
        <label>2</label>
    </ligand>
</feature>
<dbReference type="Gene3D" id="3.40.50.10780">
    <property type="entry name" value="Dipeptide transport protein"/>
    <property type="match status" value="1"/>
</dbReference>
<dbReference type="PIRSF" id="PIRSF015853">
    <property type="entry name" value="Pep_DppA"/>
    <property type="match status" value="1"/>
</dbReference>
<feature type="binding site" evidence="2">
    <location>
        <position position="8"/>
    </location>
    <ligand>
        <name>Zn(2+)</name>
        <dbReference type="ChEBI" id="CHEBI:29105"/>
        <label>1</label>
    </ligand>
</feature>
<dbReference type="Proteomes" id="UP000002382">
    <property type="component" value="Chromosome"/>
</dbReference>
<dbReference type="AlphaFoldDB" id="C5CD46"/>
<reference evidence="3 4" key="2">
    <citation type="journal article" date="2011" name="J. Bacteriol.">
        <title>Genome Sequence of Kosmotoga olearia Strain TBF 19.5.1, a Thermophilic Bacterium with a Wide Growth Temperature Range, Isolated from the Troll B Oil Platform in the North Sea.</title>
        <authorList>
            <person name="Swithers K.S."/>
            <person name="Dipippo J.L."/>
            <person name="Bruce D.C."/>
            <person name="Detter C."/>
            <person name="Tapia R."/>
            <person name="Han S."/>
            <person name="Goodwin L.A."/>
            <person name="Han J."/>
            <person name="Woyke T."/>
            <person name="Pitluck S."/>
            <person name="Pennacchio L."/>
            <person name="Nolan M."/>
            <person name="Mikhailova N."/>
            <person name="Land M.L."/>
            <person name="Nesbo C.L."/>
            <person name="Gogarten J.P."/>
            <person name="Noll K.M."/>
        </authorList>
    </citation>
    <scope>NUCLEOTIDE SEQUENCE [LARGE SCALE GENOMIC DNA]</scope>
    <source>
        <strain evidence="4">ATCC BAA-1733 / DSM 21960 / TBF 19.5.1</strain>
    </source>
</reference>
<dbReference type="OrthoDB" id="9785420at2"/>
<organism evidence="3 4">
    <name type="scientific">Kosmotoga olearia (strain ATCC BAA-1733 / DSM 21960 / TBF 19.5.1)</name>
    <dbReference type="NCBI Taxonomy" id="521045"/>
    <lineage>
        <taxon>Bacteria</taxon>
        <taxon>Thermotogati</taxon>
        <taxon>Thermotogota</taxon>
        <taxon>Thermotogae</taxon>
        <taxon>Kosmotogales</taxon>
        <taxon>Kosmotogaceae</taxon>
        <taxon>Kosmotoga</taxon>
    </lineage>
</organism>
<keyword evidence="4" id="KW-1185">Reference proteome</keyword>
<dbReference type="SUPFAM" id="SSF63992">
    <property type="entry name" value="Dipeptide transport protein"/>
    <property type="match status" value="1"/>
</dbReference>
<evidence type="ECO:0000313" key="3">
    <source>
        <dbReference type="EMBL" id="ACR78990.1"/>
    </source>
</evidence>
<dbReference type="Gene3D" id="3.30.1360.130">
    <property type="entry name" value="Dipeptide transport protein"/>
    <property type="match status" value="1"/>
</dbReference>
<evidence type="ECO:0000313" key="4">
    <source>
        <dbReference type="Proteomes" id="UP000002382"/>
    </source>
</evidence>
<dbReference type="STRING" id="521045.Kole_0265"/>
<dbReference type="InterPro" id="IPR036177">
    <property type="entry name" value="Peptidase_M55_sf"/>
</dbReference>
<dbReference type="HOGENOM" id="CLU_086038_0_0_0"/>
<accession>C5CD46</accession>